<protein>
    <submittedName>
        <fullName evidence="1">Uncharacterized protein</fullName>
    </submittedName>
</protein>
<accession>A0A6J5NI86</accession>
<evidence type="ECO:0000313" key="3">
    <source>
        <dbReference type="EMBL" id="CAB4198122.1"/>
    </source>
</evidence>
<gene>
    <name evidence="3" type="ORF">UFOVP1307_50</name>
    <name evidence="1" type="ORF">UFOVP651_73</name>
    <name evidence="2" type="ORF">UFOVP902_152</name>
</gene>
<reference evidence="1" key="1">
    <citation type="submission" date="2020-04" db="EMBL/GenBank/DDBJ databases">
        <authorList>
            <person name="Chiriac C."/>
            <person name="Salcher M."/>
            <person name="Ghai R."/>
            <person name="Kavagutti S V."/>
        </authorList>
    </citation>
    <scope>NUCLEOTIDE SEQUENCE</scope>
</reference>
<dbReference type="EMBL" id="LR796859">
    <property type="protein sequence ID" value="CAB4170955.1"/>
    <property type="molecule type" value="Genomic_DNA"/>
</dbReference>
<dbReference type="EMBL" id="LR796625">
    <property type="protein sequence ID" value="CAB4155104.1"/>
    <property type="molecule type" value="Genomic_DNA"/>
</dbReference>
<sequence>MGFKPGQTVIVTTEDNHQVGVILDQYSINKQTVYDVLLERRTALIMLNTAPSKNTYINKSLTAKLCDTEMIETTIPYKTMLANEDLPICHA</sequence>
<organism evidence="1">
    <name type="scientific">uncultured Caudovirales phage</name>
    <dbReference type="NCBI Taxonomy" id="2100421"/>
    <lineage>
        <taxon>Viruses</taxon>
        <taxon>Duplodnaviria</taxon>
        <taxon>Heunggongvirae</taxon>
        <taxon>Uroviricota</taxon>
        <taxon>Caudoviricetes</taxon>
        <taxon>Peduoviridae</taxon>
        <taxon>Maltschvirus</taxon>
        <taxon>Maltschvirus maltsch</taxon>
    </lineage>
</organism>
<name>A0A6J5NI86_9CAUD</name>
<dbReference type="EMBL" id="LR797270">
    <property type="protein sequence ID" value="CAB4198122.1"/>
    <property type="molecule type" value="Genomic_DNA"/>
</dbReference>
<evidence type="ECO:0000313" key="1">
    <source>
        <dbReference type="EMBL" id="CAB4155104.1"/>
    </source>
</evidence>
<proteinExistence type="predicted"/>
<evidence type="ECO:0000313" key="2">
    <source>
        <dbReference type="EMBL" id="CAB4170955.1"/>
    </source>
</evidence>